<name>A3TWX5_PSEBH</name>
<dbReference type="GO" id="GO:0016787">
    <property type="term" value="F:hydrolase activity"/>
    <property type="evidence" value="ECO:0007669"/>
    <property type="project" value="UniProtKB-KW"/>
</dbReference>
<dbReference type="InterPro" id="IPR000073">
    <property type="entry name" value="AB_hydrolase_1"/>
</dbReference>
<gene>
    <name evidence="2" type="ORF">OB2597_01907</name>
</gene>
<dbReference type="HOGENOM" id="CLU_020336_13_0_5"/>
<evidence type="ECO:0000259" key="1">
    <source>
        <dbReference type="Pfam" id="PF00561"/>
    </source>
</evidence>
<evidence type="ECO:0000313" key="2">
    <source>
        <dbReference type="EMBL" id="EAQ03335.1"/>
    </source>
</evidence>
<dbReference type="STRING" id="252305.OB2597_01907"/>
<dbReference type="AlphaFoldDB" id="A3TWX5"/>
<accession>A3TWX5</accession>
<dbReference type="EMBL" id="AAMO01000004">
    <property type="protein sequence ID" value="EAQ03335.1"/>
    <property type="molecule type" value="Genomic_DNA"/>
</dbReference>
<dbReference type="PRINTS" id="PR00111">
    <property type="entry name" value="ABHYDROLASE"/>
</dbReference>
<proteinExistence type="predicted"/>
<dbReference type="InterPro" id="IPR050471">
    <property type="entry name" value="AB_hydrolase"/>
</dbReference>
<protein>
    <submittedName>
        <fullName evidence="2">Predicted hydrolase or acyltransferase (Alpha/beta hydrolase)</fullName>
    </submittedName>
</protein>
<dbReference type="Gene3D" id="3.40.50.1820">
    <property type="entry name" value="alpha/beta hydrolase"/>
    <property type="match status" value="1"/>
</dbReference>
<comment type="caution">
    <text evidence="2">The sequence shown here is derived from an EMBL/GenBank/DDBJ whole genome shotgun (WGS) entry which is preliminary data.</text>
</comment>
<keyword evidence="2" id="KW-0808">Transferase</keyword>
<dbReference type="ESTHER" id="9rhob-a3twx5">
    <property type="family name" value="6_AlphaBeta_hydrolase"/>
</dbReference>
<dbReference type="InterPro" id="IPR029058">
    <property type="entry name" value="AB_hydrolase_fold"/>
</dbReference>
<reference evidence="2 3" key="1">
    <citation type="journal article" date="2010" name="J. Bacteriol.">
        <title>Genome sequences of Oceanicola granulosus HTCC2516(T) and Oceanicola batsensis HTCC2597(TDelta).</title>
        <authorList>
            <person name="Thrash J.C."/>
            <person name="Cho J.C."/>
            <person name="Vergin K.L."/>
            <person name="Giovannoni S.J."/>
        </authorList>
    </citation>
    <scope>NUCLEOTIDE SEQUENCE [LARGE SCALE GENOMIC DNA]</scope>
    <source>
        <strain evidence="3">ATCC BAA-863 / DSM 15984 / KCTC 12145 / HTCC2597</strain>
    </source>
</reference>
<dbReference type="GO" id="GO:0016746">
    <property type="term" value="F:acyltransferase activity"/>
    <property type="evidence" value="ECO:0007669"/>
    <property type="project" value="UniProtKB-KW"/>
</dbReference>
<feature type="domain" description="AB hydrolase-1" evidence="1">
    <location>
        <begin position="69"/>
        <end position="307"/>
    </location>
</feature>
<dbReference type="Proteomes" id="UP000004318">
    <property type="component" value="Unassembled WGS sequence"/>
</dbReference>
<keyword evidence="3" id="KW-1185">Reference proteome</keyword>
<dbReference type="PANTHER" id="PTHR43433:SF5">
    <property type="entry name" value="AB HYDROLASE-1 DOMAIN-CONTAINING PROTEIN"/>
    <property type="match status" value="1"/>
</dbReference>
<dbReference type="PANTHER" id="PTHR43433">
    <property type="entry name" value="HYDROLASE, ALPHA/BETA FOLD FAMILY PROTEIN"/>
    <property type="match status" value="1"/>
</dbReference>
<dbReference type="eggNOG" id="COG2267">
    <property type="taxonomic scope" value="Bacteria"/>
</dbReference>
<dbReference type="SUPFAM" id="SSF53474">
    <property type="entry name" value="alpha/beta-Hydrolases"/>
    <property type="match status" value="1"/>
</dbReference>
<organism evidence="2 3">
    <name type="scientific">Pseudooceanicola batsensis (strain ATCC BAA-863 / DSM 15984 / KCTC 12145 / HTCC2597)</name>
    <name type="common">Oceanicola batsensis</name>
    <dbReference type="NCBI Taxonomy" id="252305"/>
    <lineage>
        <taxon>Bacteria</taxon>
        <taxon>Pseudomonadati</taxon>
        <taxon>Pseudomonadota</taxon>
        <taxon>Alphaproteobacteria</taxon>
        <taxon>Rhodobacterales</taxon>
        <taxon>Paracoccaceae</taxon>
        <taxon>Pseudooceanicola</taxon>
    </lineage>
</organism>
<sequence length="326" mass="35093">MPFRDLPMTLFARPALGLVLLALAFAVVTYWRVTQRQAEALRAYPPQGRFVDVEGHPVHYIQRGSGPDLVLIHGASGNTRDFTFSLIERLEDRYRVTAFDRPGLGHTPRLARRGVTLGDQADLLVAAADRLGLEKPVVLGHSFGGAVAMAWAVRHPEAARAVVDLSGATYPWPGELDRFYATLARPVVGPALAHVIGAWVGEAYIRDAIEGVFAPQAAPEGYAGHIGAELVIRPASLTANAQQRTDLRADLRALSESYPALDLPVEILHGTADDTVSLAIHSQALARDVPSARLTPLPGVGHMPHHVDEEAVVAAIDRAAERAGQR</sequence>
<dbReference type="Pfam" id="PF00561">
    <property type="entry name" value="Abhydrolase_1"/>
    <property type="match status" value="1"/>
</dbReference>
<keyword evidence="2" id="KW-0378">Hydrolase</keyword>
<evidence type="ECO:0000313" key="3">
    <source>
        <dbReference type="Proteomes" id="UP000004318"/>
    </source>
</evidence>
<keyword evidence="2" id="KW-0012">Acyltransferase</keyword>